<feature type="compositionally biased region" description="Acidic residues" evidence="1">
    <location>
        <begin position="40"/>
        <end position="59"/>
    </location>
</feature>
<dbReference type="EMBL" id="GEBQ01025893">
    <property type="protein sequence ID" value="JAT14084.1"/>
    <property type="molecule type" value="Transcribed_RNA"/>
</dbReference>
<feature type="region of interest" description="Disordered" evidence="1">
    <location>
        <begin position="38"/>
        <end position="73"/>
    </location>
</feature>
<feature type="non-terminal residue" evidence="2">
    <location>
        <position position="1"/>
    </location>
</feature>
<sequence>VSVEEDKLVALMRAAQTLQIHGLSSCLKACLEKNNFSQTEMDDNEAEGEREAEGEESQESMESSETKEVAETVLEPQVQLSSVISKLCEFNSELELRPITPAES</sequence>
<feature type="non-terminal residue" evidence="2">
    <location>
        <position position="104"/>
    </location>
</feature>
<proteinExistence type="predicted"/>
<evidence type="ECO:0000256" key="1">
    <source>
        <dbReference type="SAM" id="MobiDB-lite"/>
    </source>
</evidence>
<protein>
    <submittedName>
        <fullName evidence="2">Uncharacterized protein</fullName>
    </submittedName>
</protein>
<accession>A0A1B6KS51</accession>
<organism evidence="2">
    <name type="scientific">Graphocephala atropunctata</name>
    <dbReference type="NCBI Taxonomy" id="36148"/>
    <lineage>
        <taxon>Eukaryota</taxon>
        <taxon>Metazoa</taxon>
        <taxon>Ecdysozoa</taxon>
        <taxon>Arthropoda</taxon>
        <taxon>Hexapoda</taxon>
        <taxon>Insecta</taxon>
        <taxon>Pterygota</taxon>
        <taxon>Neoptera</taxon>
        <taxon>Paraneoptera</taxon>
        <taxon>Hemiptera</taxon>
        <taxon>Auchenorrhyncha</taxon>
        <taxon>Membracoidea</taxon>
        <taxon>Cicadellidae</taxon>
        <taxon>Cicadellinae</taxon>
        <taxon>Cicadellini</taxon>
        <taxon>Graphocephala</taxon>
    </lineage>
</organism>
<gene>
    <name evidence="2" type="ORF">g.2845</name>
</gene>
<reference evidence="2" key="1">
    <citation type="submission" date="2015-11" db="EMBL/GenBank/DDBJ databases">
        <title>De novo transcriptome assembly of four potential Pierce s Disease insect vectors from Arizona vineyards.</title>
        <authorList>
            <person name="Tassone E.E."/>
        </authorList>
    </citation>
    <scope>NUCLEOTIDE SEQUENCE</scope>
</reference>
<evidence type="ECO:0000313" key="2">
    <source>
        <dbReference type="EMBL" id="JAT14084.1"/>
    </source>
</evidence>
<dbReference type="AlphaFoldDB" id="A0A1B6KS51"/>
<name>A0A1B6KS51_9HEMI</name>